<dbReference type="InterPro" id="IPR027246">
    <property type="entry name" value="Porin_Euk/Tom40"/>
</dbReference>
<gene>
    <name evidence="14" type="ORF">KABA2_01S10208</name>
</gene>
<evidence type="ECO:0000313" key="15">
    <source>
        <dbReference type="Proteomes" id="UP000644660"/>
    </source>
</evidence>
<dbReference type="GO" id="GO:0005741">
    <property type="term" value="C:mitochondrial outer membrane"/>
    <property type="evidence" value="ECO:0007669"/>
    <property type="project" value="UniProtKB-SubCell"/>
</dbReference>
<dbReference type="GO" id="GO:0008320">
    <property type="term" value="F:protein transmembrane transporter activity"/>
    <property type="evidence" value="ECO:0007669"/>
    <property type="project" value="InterPro"/>
</dbReference>
<evidence type="ECO:0000256" key="6">
    <source>
        <dbReference type="ARBA" id="ARBA00022787"/>
    </source>
</evidence>
<dbReference type="GO" id="GO:0006811">
    <property type="term" value="P:monoatomic ion transport"/>
    <property type="evidence" value="ECO:0007669"/>
    <property type="project" value="UniProtKB-KW"/>
</dbReference>
<name>A0A8H2VBK5_9SACH</name>
<evidence type="ECO:0000256" key="13">
    <source>
        <dbReference type="ARBA" id="ARBA00078731"/>
    </source>
</evidence>
<keyword evidence="8" id="KW-0406">Ion transport</keyword>
<sequence length="398" mass="43190">MSTETATKTATPIADLNKLPTTEAVSPMTPEQSKGSFWSSNPISSFIIDGYKQVHSHRKSLALVNPGTVENLNKEVSRDVFLSQYFFTGLRADLNKAFSLNPAFQTSHTFSIGSTSLPNYAFSALFADDNLFVQGNLDNDLSLSGRLNYGWDKNNISKVNLQIANGQPSMCQLEQDYQASDFSLNLKTLNPSFSFTKDNSLIPDFAGVAVGSLLQSVTPQLSLGLELLYSKSQATSPADAGVSYLTRYVSKKQDWIFSGQLQANGALVSSFWRKITPNVEAGIETSLQAGMIPITDPMLGTPIGIQPTIEGSTTVGAKYEYRQSVYRGTVDSTGKVACFLERKVLPTLSILFCGEIDHAKNESKLGCGLQFETAGNQELLMMQQGLDTEGNPLQAPPA</sequence>
<dbReference type="AlphaFoldDB" id="A0A8H2VBK5"/>
<proteinExistence type="inferred from homology"/>
<dbReference type="Gene3D" id="2.40.160.10">
    <property type="entry name" value="Porin"/>
    <property type="match status" value="1"/>
</dbReference>
<evidence type="ECO:0000256" key="4">
    <source>
        <dbReference type="ARBA" id="ARBA00022452"/>
    </source>
</evidence>
<evidence type="ECO:0000256" key="1">
    <source>
        <dbReference type="ARBA" id="ARBA00004374"/>
    </source>
</evidence>
<dbReference type="PANTHER" id="PTHR10802">
    <property type="entry name" value="MITOCHONDRIAL IMPORT RECEPTOR SUBUNIT TOM40"/>
    <property type="match status" value="1"/>
</dbReference>
<evidence type="ECO:0000256" key="9">
    <source>
        <dbReference type="ARBA" id="ARBA00023114"/>
    </source>
</evidence>
<protein>
    <recommendedName>
        <fullName evidence="13">Translocase of outer membrane 40 kDa subunit</fullName>
    </recommendedName>
</protein>
<dbReference type="GO" id="GO:0015288">
    <property type="term" value="F:porin activity"/>
    <property type="evidence" value="ECO:0007669"/>
    <property type="project" value="UniProtKB-KW"/>
</dbReference>
<dbReference type="FunFam" id="2.40.160.10:FF:000009">
    <property type="entry name" value="Mitochondrial import receptor subunit TOM40"/>
    <property type="match status" value="1"/>
</dbReference>
<accession>A0A8H2VBK5</accession>
<keyword evidence="11" id="KW-0472">Membrane</keyword>
<keyword evidence="6" id="KW-1000">Mitochondrion outer membrane</keyword>
<organism evidence="14 15">
    <name type="scientific">Maudiozyma barnettii</name>
    <dbReference type="NCBI Taxonomy" id="61262"/>
    <lineage>
        <taxon>Eukaryota</taxon>
        <taxon>Fungi</taxon>
        <taxon>Dikarya</taxon>
        <taxon>Ascomycota</taxon>
        <taxon>Saccharomycotina</taxon>
        <taxon>Saccharomycetes</taxon>
        <taxon>Saccharomycetales</taxon>
        <taxon>Saccharomycetaceae</taxon>
        <taxon>Maudiozyma</taxon>
    </lineage>
</organism>
<dbReference type="CDD" id="cd07305">
    <property type="entry name" value="Porin3_Tom40"/>
    <property type="match status" value="1"/>
</dbReference>
<dbReference type="Pfam" id="PF01459">
    <property type="entry name" value="Porin_3"/>
    <property type="match status" value="1"/>
</dbReference>
<evidence type="ECO:0000313" key="14">
    <source>
        <dbReference type="EMBL" id="CAB4252287.1"/>
    </source>
</evidence>
<dbReference type="EMBL" id="CAEFZW010000001">
    <property type="protein sequence ID" value="CAB4252287.1"/>
    <property type="molecule type" value="Genomic_DNA"/>
</dbReference>
<evidence type="ECO:0000256" key="2">
    <source>
        <dbReference type="ARBA" id="ARBA00010510"/>
    </source>
</evidence>
<dbReference type="OrthoDB" id="19656at2759"/>
<keyword evidence="10" id="KW-0496">Mitochondrion</keyword>
<keyword evidence="15" id="KW-1185">Reference proteome</keyword>
<keyword evidence="4" id="KW-1134">Transmembrane beta strand</keyword>
<keyword evidence="9" id="KW-0626">Porin</keyword>
<evidence type="ECO:0000256" key="11">
    <source>
        <dbReference type="ARBA" id="ARBA00023136"/>
    </source>
</evidence>
<dbReference type="InterPro" id="IPR023614">
    <property type="entry name" value="Porin_dom_sf"/>
</dbReference>
<dbReference type="InterPro" id="IPR037930">
    <property type="entry name" value="Tom40"/>
</dbReference>
<evidence type="ECO:0000256" key="5">
    <source>
        <dbReference type="ARBA" id="ARBA00022692"/>
    </source>
</evidence>
<reference evidence="14 15" key="1">
    <citation type="submission" date="2020-05" db="EMBL/GenBank/DDBJ databases">
        <authorList>
            <person name="Casaregola S."/>
            <person name="Devillers H."/>
            <person name="Grondin C."/>
        </authorList>
    </citation>
    <scope>NUCLEOTIDE SEQUENCE [LARGE SCALE GENOMIC DNA]</scope>
    <source>
        <strain evidence="14 15">CLIB 1767</strain>
    </source>
</reference>
<comment type="similarity">
    <text evidence="2">Belongs to the Tom40 family.</text>
</comment>
<evidence type="ECO:0000256" key="8">
    <source>
        <dbReference type="ARBA" id="ARBA00023065"/>
    </source>
</evidence>
<dbReference type="Proteomes" id="UP000644660">
    <property type="component" value="Unassembled WGS sequence"/>
</dbReference>
<keyword evidence="5" id="KW-0812">Transmembrane</keyword>
<keyword evidence="3" id="KW-0813">Transport</keyword>
<comment type="subcellular location">
    <subcellularLocation>
        <location evidence="1">Mitochondrion outer membrane</location>
        <topology evidence="1">Multi-pass membrane protein</topology>
    </subcellularLocation>
</comment>
<evidence type="ECO:0000256" key="7">
    <source>
        <dbReference type="ARBA" id="ARBA00022927"/>
    </source>
</evidence>
<evidence type="ECO:0000256" key="12">
    <source>
        <dbReference type="ARBA" id="ARBA00053390"/>
    </source>
</evidence>
<keyword evidence="7" id="KW-0653">Protein transport</keyword>
<dbReference type="GeneID" id="64855411"/>
<comment type="function">
    <text evidence="12">Channel-forming protein essential for import of protein precursors into mitochondria.</text>
</comment>
<evidence type="ECO:0000256" key="10">
    <source>
        <dbReference type="ARBA" id="ARBA00023128"/>
    </source>
</evidence>
<dbReference type="GO" id="GO:0046930">
    <property type="term" value="C:pore complex"/>
    <property type="evidence" value="ECO:0007669"/>
    <property type="project" value="UniProtKB-KW"/>
</dbReference>
<dbReference type="GO" id="GO:0030150">
    <property type="term" value="P:protein import into mitochondrial matrix"/>
    <property type="evidence" value="ECO:0007669"/>
    <property type="project" value="InterPro"/>
</dbReference>
<evidence type="ECO:0000256" key="3">
    <source>
        <dbReference type="ARBA" id="ARBA00022448"/>
    </source>
</evidence>
<comment type="caution">
    <text evidence="14">The sequence shown here is derived from an EMBL/GenBank/DDBJ whole genome shotgun (WGS) entry which is preliminary data.</text>
</comment>
<dbReference type="RefSeq" id="XP_041404325.1">
    <property type="nucleotide sequence ID" value="XM_041548391.1"/>
</dbReference>